<dbReference type="InterPro" id="IPR039685">
    <property type="entry name" value="FANCE"/>
</dbReference>
<dbReference type="VEuPathDB" id="FungiDB:MUCCIDRAFT_115666"/>
<dbReference type="Proteomes" id="UP000077051">
    <property type="component" value="Unassembled WGS sequence"/>
</dbReference>
<protein>
    <submittedName>
        <fullName evidence="1">Uncharacterized protein</fullName>
    </submittedName>
</protein>
<reference evidence="1 2" key="1">
    <citation type="submission" date="2015-06" db="EMBL/GenBank/DDBJ databases">
        <title>Expansion of signal transduction pathways in fungi by whole-genome duplication.</title>
        <authorList>
            <consortium name="DOE Joint Genome Institute"/>
            <person name="Corrochano L.M."/>
            <person name="Kuo A."/>
            <person name="Marcet-Houben M."/>
            <person name="Polaino S."/>
            <person name="Salamov A."/>
            <person name="Villalobos J.M."/>
            <person name="Alvarez M.I."/>
            <person name="Avalos J."/>
            <person name="Benito E.P."/>
            <person name="Benoit I."/>
            <person name="Burger G."/>
            <person name="Camino L.P."/>
            <person name="Canovas D."/>
            <person name="Cerda-Olmedo E."/>
            <person name="Cheng J.-F."/>
            <person name="Dominguez A."/>
            <person name="Elias M."/>
            <person name="Eslava A.P."/>
            <person name="Glaser F."/>
            <person name="Grimwood J."/>
            <person name="Gutierrez G."/>
            <person name="Heitman J."/>
            <person name="Henrissat B."/>
            <person name="Iturriaga E.A."/>
            <person name="Lang B.F."/>
            <person name="Lavin J.L."/>
            <person name="Lee S."/>
            <person name="Li W."/>
            <person name="Lindquist E."/>
            <person name="Lopez-Garcia S."/>
            <person name="Luque E.M."/>
            <person name="Marcos A.T."/>
            <person name="Martin J."/>
            <person name="Mccluskey K."/>
            <person name="Medina H.R."/>
            <person name="Miralles-Duran A."/>
            <person name="Miyazaki A."/>
            <person name="Munoz-Torres E."/>
            <person name="Oguiza J.A."/>
            <person name="Ohm R."/>
            <person name="Olmedo M."/>
            <person name="Orejas M."/>
            <person name="Ortiz-Castellanos L."/>
            <person name="Pisabarro A.G."/>
            <person name="Rodriguez-Romero J."/>
            <person name="Ruiz-Herrera J."/>
            <person name="Ruiz-Vazquez R."/>
            <person name="Sanz C."/>
            <person name="Schackwitz W."/>
            <person name="Schmutz J."/>
            <person name="Shahriari M."/>
            <person name="Shelest E."/>
            <person name="Silva-Franco F."/>
            <person name="Soanes D."/>
            <person name="Syed K."/>
            <person name="Tagua V.G."/>
            <person name="Talbot N.J."/>
            <person name="Thon M."/>
            <person name="De Vries R.P."/>
            <person name="Wiebenga A."/>
            <person name="Yadav J.S."/>
            <person name="Braun E.L."/>
            <person name="Baker S."/>
            <person name="Garre V."/>
            <person name="Horwitz B."/>
            <person name="Torres-Martinez S."/>
            <person name="Idnurm A."/>
            <person name="Herrera-Estrella A."/>
            <person name="Gabaldon T."/>
            <person name="Grigoriev I.V."/>
        </authorList>
    </citation>
    <scope>NUCLEOTIDE SEQUENCE [LARGE SCALE GENOMIC DNA]</scope>
    <source>
        <strain evidence="1 2">CBS 277.49</strain>
    </source>
</reference>
<dbReference type="GO" id="GO:0043240">
    <property type="term" value="C:Fanconi anaemia nuclear complex"/>
    <property type="evidence" value="ECO:0007669"/>
    <property type="project" value="InterPro"/>
</dbReference>
<proteinExistence type="predicted"/>
<sequence length="390" mass="42948">MSSVGDINRKKLDALCKKLAASHESSFEANLKAVFDVHGQRQAVDPTWLKQDEPEKHGIVSLTISFFFYVSNAALKPIMTQRSKAVNPESTQDAQQHDPMEEDVPELEPLIGSMSVFSGSSSQIQTQVQVELLSNLIELPLAQLKIVIPAIDMQSWSDDIIASLLKEITKANTIPSTNASYLVHAATFAKVAALKSNVTRVLMNSIQQLAQHEGKCIMDGLLVPLLFQSELGKAQCEVINKSISELNPSQRVSMLQTIISDGESYFAANTTLHFVSRDHRNYLRPWNDAVIQIISTLLSTQPLIELDKTLLGDLIQPLKIIVQGNPKDKGAMQLLLLLTSKYAQAIIEHQAIDSIEEICQTSTMFLKRAVLGQIASMRKRMAAATAASTD</sequence>
<accession>A0A168GY29</accession>
<gene>
    <name evidence="1" type="ORF">MUCCIDRAFT_115666</name>
</gene>
<evidence type="ECO:0000313" key="2">
    <source>
        <dbReference type="Proteomes" id="UP000077051"/>
    </source>
</evidence>
<organism evidence="1 2">
    <name type="scientific">Mucor lusitanicus CBS 277.49</name>
    <dbReference type="NCBI Taxonomy" id="747725"/>
    <lineage>
        <taxon>Eukaryota</taxon>
        <taxon>Fungi</taxon>
        <taxon>Fungi incertae sedis</taxon>
        <taxon>Mucoromycota</taxon>
        <taxon>Mucoromycotina</taxon>
        <taxon>Mucoromycetes</taxon>
        <taxon>Mucorales</taxon>
        <taxon>Mucorineae</taxon>
        <taxon>Mucoraceae</taxon>
        <taxon>Mucor</taxon>
    </lineage>
</organism>
<dbReference type="PANTHER" id="PTHR32094">
    <property type="entry name" value="FANCONI ANEMIA GROUP E PROTEIN"/>
    <property type="match status" value="1"/>
</dbReference>
<dbReference type="Gene3D" id="1.25.40.480">
    <property type="match status" value="1"/>
</dbReference>
<dbReference type="PANTHER" id="PTHR32094:SF5">
    <property type="entry name" value="FANCONI ANEMIA GROUP E PROTEIN"/>
    <property type="match status" value="1"/>
</dbReference>
<dbReference type="STRING" id="747725.A0A168GY29"/>
<dbReference type="AlphaFoldDB" id="A0A168GY29"/>
<name>A0A168GY29_MUCCL</name>
<dbReference type="OrthoDB" id="2449818at2759"/>
<dbReference type="EMBL" id="AMYB01000011">
    <property type="protein sequence ID" value="OAC98144.1"/>
    <property type="molecule type" value="Genomic_DNA"/>
</dbReference>
<evidence type="ECO:0000313" key="1">
    <source>
        <dbReference type="EMBL" id="OAC98144.1"/>
    </source>
</evidence>
<keyword evidence="2" id="KW-1185">Reference proteome</keyword>
<dbReference type="GO" id="GO:0036297">
    <property type="term" value="P:interstrand cross-link repair"/>
    <property type="evidence" value="ECO:0007669"/>
    <property type="project" value="InterPro"/>
</dbReference>
<comment type="caution">
    <text evidence="1">The sequence shown here is derived from an EMBL/GenBank/DDBJ whole genome shotgun (WGS) entry which is preliminary data.</text>
</comment>